<sequence length="83" mass="9938">MKQKGKQAWIRLRIPCLDWRCTGQKRQDHANLYSLFHGNPKAQALYEWAPFVVVIDNEETLGIYDPRFYRNRESFLHESISKK</sequence>
<evidence type="ECO:0000313" key="2">
    <source>
        <dbReference type="Proteomes" id="UP000596248"/>
    </source>
</evidence>
<keyword evidence="2" id="KW-1185">Reference proteome</keyword>
<accession>A0ABX7FJ29</accession>
<name>A0ABX7FJ29_BRECH</name>
<reference evidence="1 2" key="1">
    <citation type="submission" date="2021-01" db="EMBL/GenBank/DDBJ databases">
        <title>Identification of strong promoters based on the transcriptome of Brevibacillus choshinensis.</title>
        <authorList>
            <person name="Yao D."/>
            <person name="Zhang K."/>
            <person name="Wu J."/>
        </authorList>
    </citation>
    <scope>NUCLEOTIDE SEQUENCE [LARGE SCALE GENOMIC DNA]</scope>
    <source>
        <strain evidence="1 2">HPD31-SP3</strain>
    </source>
</reference>
<gene>
    <name evidence="1" type="ORF">JNE38_20070</name>
</gene>
<dbReference type="EMBL" id="CP069127">
    <property type="protein sequence ID" value="QRG65865.1"/>
    <property type="molecule type" value="Genomic_DNA"/>
</dbReference>
<evidence type="ECO:0000313" key="1">
    <source>
        <dbReference type="EMBL" id="QRG65865.1"/>
    </source>
</evidence>
<proteinExistence type="predicted"/>
<dbReference type="Proteomes" id="UP000596248">
    <property type="component" value="Chromosome"/>
</dbReference>
<dbReference type="RefSeq" id="WP_203352935.1">
    <property type="nucleotide sequence ID" value="NZ_CP069127.1"/>
</dbReference>
<organism evidence="1 2">
    <name type="scientific">Brevibacillus choshinensis</name>
    <dbReference type="NCBI Taxonomy" id="54911"/>
    <lineage>
        <taxon>Bacteria</taxon>
        <taxon>Bacillati</taxon>
        <taxon>Bacillota</taxon>
        <taxon>Bacilli</taxon>
        <taxon>Bacillales</taxon>
        <taxon>Paenibacillaceae</taxon>
        <taxon>Brevibacillus</taxon>
    </lineage>
</organism>
<protein>
    <submittedName>
        <fullName evidence="1">Uncharacterized protein</fullName>
    </submittedName>
</protein>